<dbReference type="EMBL" id="MDLC01000012">
    <property type="protein sequence ID" value="ODS24233.1"/>
    <property type="molecule type" value="Genomic_DNA"/>
</dbReference>
<dbReference type="GO" id="GO:0006974">
    <property type="term" value="P:DNA damage response"/>
    <property type="evidence" value="ECO:0007669"/>
    <property type="project" value="TreeGrafter"/>
</dbReference>
<accession>A0A1D2QRR8</accession>
<dbReference type="PANTHER" id="PTHR34387">
    <property type="entry name" value="SLR1258 PROTEIN"/>
    <property type="match status" value="1"/>
</dbReference>
<dbReference type="InterPro" id="IPR007497">
    <property type="entry name" value="SIMPL/DUF541"/>
</dbReference>
<keyword evidence="1" id="KW-0732">Signal</keyword>
<dbReference type="Gene3D" id="3.30.70.2970">
    <property type="entry name" value="Protein of unknown function (DUF541), domain 2"/>
    <property type="match status" value="1"/>
</dbReference>
<dbReference type="STRING" id="62101.AB835_04995"/>
<protein>
    <recommendedName>
        <fullName evidence="4">SIMPL domain-containing protein</fullName>
    </recommendedName>
</protein>
<evidence type="ECO:0008006" key="4">
    <source>
        <dbReference type="Google" id="ProtNLM"/>
    </source>
</evidence>
<dbReference type="AlphaFoldDB" id="A0A1D2QRR8"/>
<dbReference type="Pfam" id="PF04402">
    <property type="entry name" value="SIMPL"/>
    <property type="match status" value="1"/>
</dbReference>
<feature type="signal peptide" evidence="1">
    <location>
        <begin position="1"/>
        <end position="20"/>
    </location>
</feature>
<feature type="chain" id="PRO_5008906587" description="SIMPL domain-containing protein" evidence="1">
    <location>
        <begin position="21"/>
        <end position="247"/>
    </location>
</feature>
<dbReference type="PANTHER" id="PTHR34387:SF1">
    <property type="entry name" value="PERIPLASMIC IMMUNOGENIC PROTEIN"/>
    <property type="match status" value="1"/>
</dbReference>
<comment type="caution">
    <text evidence="2">The sequence shown here is derived from an EMBL/GenBank/DDBJ whole genome shotgun (WGS) entry which is preliminary data.</text>
</comment>
<gene>
    <name evidence="2" type="ORF">AB835_04995</name>
</gene>
<proteinExistence type="predicted"/>
<dbReference type="InterPro" id="IPR052022">
    <property type="entry name" value="26kDa_periplasmic_antigen"/>
</dbReference>
<evidence type="ECO:0000313" key="3">
    <source>
        <dbReference type="Proteomes" id="UP000242502"/>
    </source>
</evidence>
<dbReference type="Gene3D" id="3.30.110.170">
    <property type="entry name" value="Protein of unknown function (DUF541), domain 1"/>
    <property type="match status" value="1"/>
</dbReference>
<organism evidence="2 3">
    <name type="scientific">Candidatus Endobugula sertula</name>
    <name type="common">Bugula neritina bacterial symbiont</name>
    <dbReference type="NCBI Taxonomy" id="62101"/>
    <lineage>
        <taxon>Bacteria</taxon>
        <taxon>Pseudomonadati</taxon>
        <taxon>Pseudomonadota</taxon>
        <taxon>Gammaproteobacteria</taxon>
        <taxon>Cellvibrionales</taxon>
        <taxon>Cellvibrionaceae</taxon>
        <taxon>Candidatus Endobugula</taxon>
    </lineage>
</organism>
<evidence type="ECO:0000313" key="2">
    <source>
        <dbReference type="EMBL" id="ODS24233.1"/>
    </source>
</evidence>
<dbReference type="Proteomes" id="UP000242502">
    <property type="component" value="Unassembled WGS sequence"/>
</dbReference>
<evidence type="ECO:0000256" key="1">
    <source>
        <dbReference type="SAM" id="SignalP"/>
    </source>
</evidence>
<name>A0A1D2QRR8_9GAMM</name>
<reference evidence="2 3" key="1">
    <citation type="journal article" date="2016" name="Appl. Environ. Microbiol.">
        <title>Lack of Overt Genome Reduction in the Bryostatin-Producing Bryozoan Symbiont "Candidatus Endobugula sertula".</title>
        <authorList>
            <person name="Miller I.J."/>
            <person name="Vanee N."/>
            <person name="Fong S.S."/>
            <person name="Lim-Fong G.E."/>
            <person name="Kwan J.C."/>
        </authorList>
    </citation>
    <scope>NUCLEOTIDE SEQUENCE [LARGE SCALE GENOMIC DNA]</scope>
    <source>
        <strain evidence="2">AB1-4</strain>
    </source>
</reference>
<sequence length="247" mass="27161">MYFQCFTLILLMSLSSQILADKHSKMELATLLVRGEAQLTVPPDQVSVVLGVTTESTSTKKAMADNAKNMHAIINGLKILGLKDGELHTQHFRVEPIWSRRPNNAGNQWRPHIVAYRIHNNLQITTQNIDWVGDIIEVATTSGANQVNSIRFSLSNPREYRERAIILAMQNAKADATTLAEASGNRIRRTLSLQLDNAAAAIVHADVAQAKHRSRLESFAPADMAPPINPGDITVSASVSVTYELSE</sequence>